<dbReference type="PANTHER" id="PTHR43289:SF6">
    <property type="entry name" value="SERINE_THREONINE-PROTEIN KINASE NEKL-3"/>
    <property type="match status" value="1"/>
</dbReference>
<keyword evidence="5 7" id="KW-0067">ATP-binding</keyword>
<keyword evidence="2 10" id="KW-0808">Transferase</keyword>
<keyword evidence="3 7" id="KW-0547">Nucleotide-binding</keyword>
<proteinExistence type="predicted"/>
<dbReference type="Gene3D" id="2.60.120.10">
    <property type="entry name" value="Jelly Rolls"/>
    <property type="match status" value="1"/>
</dbReference>
<dbReference type="Pfam" id="PF00027">
    <property type="entry name" value="cNMP_binding"/>
    <property type="match status" value="1"/>
</dbReference>
<dbReference type="CDD" id="cd14014">
    <property type="entry name" value="STKc_PknB_like"/>
    <property type="match status" value="1"/>
</dbReference>
<dbReference type="PROSITE" id="PS00107">
    <property type="entry name" value="PROTEIN_KINASE_ATP"/>
    <property type="match status" value="1"/>
</dbReference>
<dbReference type="SUPFAM" id="SSF56112">
    <property type="entry name" value="Protein kinase-like (PK-like)"/>
    <property type="match status" value="1"/>
</dbReference>
<dbReference type="InterPro" id="IPR018490">
    <property type="entry name" value="cNMP-bd_dom_sf"/>
</dbReference>
<feature type="binding site" evidence="7">
    <location>
        <position position="49"/>
    </location>
    <ligand>
        <name>ATP</name>
        <dbReference type="ChEBI" id="CHEBI:30616"/>
    </ligand>
</feature>
<organism evidence="10 11">
    <name type="scientific">Candidatus Magnetominusculus xianensis</name>
    <dbReference type="NCBI Taxonomy" id="1748249"/>
    <lineage>
        <taxon>Bacteria</taxon>
        <taxon>Pseudomonadati</taxon>
        <taxon>Nitrospirota</taxon>
        <taxon>Nitrospiria</taxon>
        <taxon>Nitrospirales</taxon>
        <taxon>Nitrospiraceae</taxon>
        <taxon>Candidatus Magnetominusculus</taxon>
    </lineage>
</organism>
<feature type="domain" description="Cyclic nucleotide-binding" evidence="9">
    <location>
        <begin position="324"/>
        <end position="426"/>
    </location>
</feature>
<dbReference type="Pfam" id="PF00069">
    <property type="entry name" value="Pkinase"/>
    <property type="match status" value="1"/>
</dbReference>
<dbReference type="PROSITE" id="PS50042">
    <property type="entry name" value="CNMP_BINDING_3"/>
    <property type="match status" value="1"/>
</dbReference>
<protein>
    <submittedName>
        <fullName evidence="10">Serine/threonine-protein kinase</fullName>
        <ecNumber evidence="10">2.7.11.1</ecNumber>
    </submittedName>
</protein>
<evidence type="ECO:0000259" key="9">
    <source>
        <dbReference type="PROSITE" id="PS50042"/>
    </source>
</evidence>
<evidence type="ECO:0000256" key="7">
    <source>
        <dbReference type="PROSITE-ProRule" id="PRU10141"/>
    </source>
</evidence>
<dbReference type="InterPro" id="IPR008271">
    <property type="entry name" value="Ser/Thr_kinase_AS"/>
</dbReference>
<reference evidence="10 11" key="1">
    <citation type="submission" date="2015-11" db="EMBL/GenBank/DDBJ databases">
        <authorList>
            <person name="Lin W."/>
        </authorList>
    </citation>
    <scope>NUCLEOTIDE SEQUENCE [LARGE SCALE GENOMIC DNA]</scope>
    <source>
        <strain evidence="10 11">HCH-1</strain>
    </source>
</reference>
<name>A0ABR5SIL2_9BACT</name>
<dbReference type="SMART" id="SM00100">
    <property type="entry name" value="cNMP"/>
    <property type="match status" value="1"/>
</dbReference>
<dbReference type="Gene3D" id="3.30.200.20">
    <property type="entry name" value="Phosphorylase Kinase, domain 1"/>
    <property type="match status" value="1"/>
</dbReference>
<keyword evidence="1" id="KW-0140">cGMP</keyword>
<evidence type="ECO:0000256" key="2">
    <source>
        <dbReference type="ARBA" id="ARBA00022679"/>
    </source>
</evidence>
<dbReference type="InterPro" id="IPR000595">
    <property type="entry name" value="cNMP-bd_dom"/>
</dbReference>
<dbReference type="EMBL" id="LNQR01000032">
    <property type="protein sequence ID" value="KWT91093.1"/>
    <property type="molecule type" value="Genomic_DNA"/>
</dbReference>
<dbReference type="Gene3D" id="1.10.510.10">
    <property type="entry name" value="Transferase(Phosphotransferase) domain 1"/>
    <property type="match status" value="1"/>
</dbReference>
<dbReference type="SMART" id="SM00220">
    <property type="entry name" value="S_TKc"/>
    <property type="match status" value="1"/>
</dbReference>
<evidence type="ECO:0000256" key="6">
    <source>
        <dbReference type="ARBA" id="ARBA00022992"/>
    </source>
</evidence>
<sequence length="470" mass="52897">MMKFNLIRDATLGAVNIGRYQILHELGQGAMGVVYKGRDSIIDRIVAIKTIRLGKAFLGMDEKEMLRLFYQEVRIAGNLSHPNIATIYDAGESYDIHYFVMEFVDGIPLKSIIQDKVSLPLISKVKLLVQVASALQYAHLRGVIHRDIKPANIMLVISEHTKSKDYQAKIMDFGIAMLSSSKSAIHRADRILGTPSYMSPEQVTGGELDRQTDVFSLGAMSYEFLTGRKPFPAADLPALFTKIRTENPPPPNYIQKDMPLIISNCIMKAMEKDKEKRLQSAGEFADEMEIYLSRAETQDTQKFSAALDTANREFLLKLKKHYAFFADFSLMELNKIYNISSKHVYKKDEEIFREGSIGKKLFIIMSGRVKITKMSPGNMTETLLNVLKPGDCFGEMSLMDSAPRFATATADSECSLVAISEVVLRNSEPMLCLKLYKNLAITLSDRLRKSDEKVNALLSRYPDTDISHLT</sequence>
<evidence type="ECO:0000313" key="11">
    <source>
        <dbReference type="Proteomes" id="UP000060487"/>
    </source>
</evidence>
<evidence type="ECO:0000256" key="4">
    <source>
        <dbReference type="ARBA" id="ARBA00022777"/>
    </source>
</evidence>
<dbReference type="GO" id="GO:0004674">
    <property type="term" value="F:protein serine/threonine kinase activity"/>
    <property type="evidence" value="ECO:0007669"/>
    <property type="project" value="UniProtKB-EC"/>
</dbReference>
<evidence type="ECO:0000313" key="10">
    <source>
        <dbReference type="EMBL" id="KWT91093.1"/>
    </source>
</evidence>
<dbReference type="InterPro" id="IPR011009">
    <property type="entry name" value="Kinase-like_dom_sf"/>
</dbReference>
<dbReference type="SUPFAM" id="SSF51206">
    <property type="entry name" value="cAMP-binding domain-like"/>
    <property type="match status" value="1"/>
</dbReference>
<dbReference type="InterPro" id="IPR000719">
    <property type="entry name" value="Prot_kinase_dom"/>
</dbReference>
<feature type="domain" description="Protein kinase" evidence="8">
    <location>
        <begin position="20"/>
        <end position="292"/>
    </location>
</feature>
<keyword evidence="4 10" id="KW-0418">Kinase</keyword>
<dbReference type="InterPro" id="IPR017441">
    <property type="entry name" value="Protein_kinase_ATP_BS"/>
</dbReference>
<dbReference type="EC" id="2.7.11.1" evidence="10"/>
<accession>A0ABR5SIL2</accession>
<keyword evidence="6" id="KW-0142">cGMP-binding</keyword>
<dbReference type="Proteomes" id="UP000060487">
    <property type="component" value="Unassembled WGS sequence"/>
</dbReference>
<evidence type="ECO:0000256" key="3">
    <source>
        <dbReference type="ARBA" id="ARBA00022741"/>
    </source>
</evidence>
<gene>
    <name evidence="10" type="ORF">ASN18_0917</name>
</gene>
<dbReference type="PROSITE" id="PS00108">
    <property type="entry name" value="PROTEIN_KINASE_ST"/>
    <property type="match status" value="1"/>
</dbReference>
<dbReference type="PANTHER" id="PTHR43289">
    <property type="entry name" value="MITOGEN-ACTIVATED PROTEIN KINASE KINASE KINASE 20-RELATED"/>
    <property type="match status" value="1"/>
</dbReference>
<keyword evidence="11" id="KW-1185">Reference proteome</keyword>
<evidence type="ECO:0000256" key="5">
    <source>
        <dbReference type="ARBA" id="ARBA00022840"/>
    </source>
</evidence>
<evidence type="ECO:0000256" key="1">
    <source>
        <dbReference type="ARBA" id="ARBA00022535"/>
    </source>
</evidence>
<dbReference type="InterPro" id="IPR014710">
    <property type="entry name" value="RmlC-like_jellyroll"/>
</dbReference>
<evidence type="ECO:0000259" key="8">
    <source>
        <dbReference type="PROSITE" id="PS50011"/>
    </source>
</evidence>
<dbReference type="PROSITE" id="PS50011">
    <property type="entry name" value="PROTEIN_KINASE_DOM"/>
    <property type="match status" value="1"/>
</dbReference>
<comment type="caution">
    <text evidence="10">The sequence shown here is derived from an EMBL/GenBank/DDBJ whole genome shotgun (WGS) entry which is preliminary data.</text>
</comment>
<dbReference type="CDD" id="cd00038">
    <property type="entry name" value="CAP_ED"/>
    <property type="match status" value="1"/>
</dbReference>
<dbReference type="RefSeq" id="WP_085051492.1">
    <property type="nucleotide sequence ID" value="NZ_LNQR01000032.1"/>
</dbReference>